<name>A0ABT3ZYJ5_9BACT</name>
<comment type="caution">
    <text evidence="1">The sequence shown here is derived from an EMBL/GenBank/DDBJ whole genome shotgun (WGS) entry which is preliminary data.</text>
</comment>
<organism evidence="1 2">
    <name type="scientific">Archangium lansingense</name>
    <dbReference type="NCBI Taxonomy" id="2995310"/>
    <lineage>
        <taxon>Bacteria</taxon>
        <taxon>Pseudomonadati</taxon>
        <taxon>Myxococcota</taxon>
        <taxon>Myxococcia</taxon>
        <taxon>Myxococcales</taxon>
        <taxon>Cystobacterineae</taxon>
        <taxon>Archangiaceae</taxon>
        <taxon>Archangium</taxon>
    </lineage>
</organism>
<evidence type="ECO:0000313" key="1">
    <source>
        <dbReference type="EMBL" id="MCY1073809.1"/>
    </source>
</evidence>
<protein>
    <recommendedName>
        <fullName evidence="3">HEXXH motif-containing protein</fullName>
    </recommendedName>
</protein>
<dbReference type="RefSeq" id="WP_267532801.1">
    <property type="nucleotide sequence ID" value="NZ_JAPNKA010000001.1"/>
</dbReference>
<gene>
    <name evidence="1" type="ORF">OV287_04875</name>
</gene>
<evidence type="ECO:0008006" key="3">
    <source>
        <dbReference type="Google" id="ProtNLM"/>
    </source>
</evidence>
<dbReference type="Proteomes" id="UP001207654">
    <property type="component" value="Unassembled WGS sequence"/>
</dbReference>
<reference evidence="1 2" key="1">
    <citation type="submission" date="2022-11" db="EMBL/GenBank/DDBJ databases">
        <title>Minimal conservation of predation-associated metabolite biosynthetic gene clusters underscores biosynthetic potential of Myxococcota including descriptions for ten novel species: Archangium lansinium sp. nov., Myxococcus landrumus sp. nov., Nannocystis bai.</title>
        <authorList>
            <person name="Ahearne A."/>
            <person name="Stevens C."/>
            <person name="Phillips K."/>
        </authorList>
    </citation>
    <scope>NUCLEOTIDE SEQUENCE [LARGE SCALE GENOMIC DNA]</scope>
    <source>
        <strain evidence="1 2">MIWBW</strain>
    </source>
</reference>
<proteinExistence type="predicted"/>
<evidence type="ECO:0000313" key="2">
    <source>
        <dbReference type="Proteomes" id="UP001207654"/>
    </source>
</evidence>
<accession>A0ABT3ZYJ5</accession>
<sequence length="449" mass="49735">MAAAAFASWMLSQEARALLTRLGLIKPFVLQETMVPAAALSTAAQTAIESYLLEGRRVLRRQILQFLEWLDTPEGRQASPAEAQKRFVLLRLRFNVVLSQFDLFNEAMSQRSEAETGVWLAGLDVAAQDALALPGYFEPPPVVCYLARGPGAAIRRARTRLPGGGDNPVAIIRIPRERMIGSGIASSLIHEVGHQGAALLELLPSLREAVQAEPRSVGSEDTAWRLWERWLSEIIADLWSVARVGVTSTLGLLAVVSLPRAFVFRPNFDDPHPSPWVRVKLSCALGDALYPHPQWGRLSRLWEQFYPTEGLGAERRAHLAAMEQSMPRFVELLLSHRPERLRGRSLAQALLMKEERQPARLGALYREWRAAPALMRGASPSLVFAVLGQARANGTITPEEEGKALAELLRYWALRSTLDTSAECAAHVRQAGREAALRLSPPFQQAFND</sequence>
<dbReference type="EMBL" id="JAPNKA010000001">
    <property type="protein sequence ID" value="MCY1073809.1"/>
    <property type="molecule type" value="Genomic_DNA"/>
</dbReference>
<keyword evidence="2" id="KW-1185">Reference proteome</keyword>